<proteinExistence type="predicted"/>
<reference evidence="2 3" key="1">
    <citation type="submission" date="2024-06" db="EMBL/GenBank/DDBJ databases">
        <title>Halorubrum miltondacostae sp. nov., a potential PHA producer isolated from an inland solar saltern in Rio Maior, Portugal.</title>
        <authorList>
            <person name="Albuquerque L."/>
            <person name="Viver T."/>
            <person name="Barroso C."/>
            <person name="Claudino R."/>
            <person name="Galvan M."/>
            <person name="Simoes G."/>
            <person name="Lobo Da Cunha A."/>
            <person name="Egas C."/>
        </authorList>
    </citation>
    <scope>NUCLEOTIDE SEQUENCE [LARGE SCALE GENOMIC DNA]</scope>
    <source>
        <strain evidence="2 3">RMP-11</strain>
    </source>
</reference>
<evidence type="ECO:0000313" key="3">
    <source>
        <dbReference type="Proteomes" id="UP001567572"/>
    </source>
</evidence>
<keyword evidence="1" id="KW-0472">Membrane</keyword>
<protein>
    <submittedName>
        <fullName evidence="2">Uncharacterized protein</fullName>
    </submittedName>
</protein>
<comment type="caution">
    <text evidence="2">The sequence shown here is derived from an EMBL/GenBank/DDBJ whole genome shotgun (WGS) entry which is preliminary data.</text>
</comment>
<feature type="transmembrane region" description="Helical" evidence="1">
    <location>
        <begin position="37"/>
        <end position="56"/>
    </location>
</feature>
<dbReference type="EMBL" id="JBEDNY010000001">
    <property type="protein sequence ID" value="MEZ3163138.1"/>
    <property type="molecule type" value="Genomic_DNA"/>
</dbReference>
<dbReference type="AlphaFoldDB" id="A0ABD5LZ77"/>
<evidence type="ECO:0000313" key="2">
    <source>
        <dbReference type="EMBL" id="MEZ3163138.1"/>
    </source>
</evidence>
<sequence>MSEHHPSRFMLASSAVCLLACAGVAVLPLLLGTSNAFAGSISSSGLLGVVFAARSLQLLRAAGTPSLPPAVLTTIFGGWFMLAPLLYPDVGVLPTAGTQLGGTIIATFGLYVTVAGVTQE</sequence>
<dbReference type="Proteomes" id="UP001567572">
    <property type="component" value="Unassembled WGS sequence"/>
</dbReference>
<accession>A0ABD5LZ77</accession>
<keyword evidence="1" id="KW-0812">Transmembrane</keyword>
<feature type="transmembrane region" description="Helical" evidence="1">
    <location>
        <begin position="99"/>
        <end position="118"/>
    </location>
</feature>
<dbReference type="RefSeq" id="WP_371160391.1">
    <property type="nucleotide sequence ID" value="NZ_JBEDNX010000001.1"/>
</dbReference>
<evidence type="ECO:0000256" key="1">
    <source>
        <dbReference type="SAM" id="Phobius"/>
    </source>
</evidence>
<name>A0ABD5LZ77_9EURY</name>
<feature type="transmembrane region" description="Helical" evidence="1">
    <location>
        <begin position="68"/>
        <end position="87"/>
    </location>
</feature>
<feature type="transmembrane region" description="Helical" evidence="1">
    <location>
        <begin position="9"/>
        <end position="31"/>
    </location>
</feature>
<gene>
    <name evidence="2" type="ORF">ABNG04_04480</name>
</gene>
<organism evidence="2 3">
    <name type="scientific">Halorubrum miltondacostae</name>
    <dbReference type="NCBI Taxonomy" id="3076378"/>
    <lineage>
        <taxon>Archaea</taxon>
        <taxon>Methanobacteriati</taxon>
        <taxon>Methanobacteriota</taxon>
        <taxon>Stenosarchaea group</taxon>
        <taxon>Halobacteria</taxon>
        <taxon>Halobacteriales</taxon>
        <taxon>Haloferacaceae</taxon>
        <taxon>Halorubrum</taxon>
    </lineage>
</organism>
<keyword evidence="1" id="KW-1133">Transmembrane helix</keyword>
<keyword evidence="3" id="KW-1185">Reference proteome</keyword>